<dbReference type="Proteomes" id="UP000050795">
    <property type="component" value="Unassembled WGS sequence"/>
</dbReference>
<evidence type="ECO:0000313" key="2">
    <source>
        <dbReference type="WBParaSite" id="TREG1_131860.1"/>
    </source>
</evidence>
<organism evidence="1 2">
    <name type="scientific">Trichobilharzia regenti</name>
    <name type="common">Nasal bird schistosome</name>
    <dbReference type="NCBI Taxonomy" id="157069"/>
    <lineage>
        <taxon>Eukaryota</taxon>
        <taxon>Metazoa</taxon>
        <taxon>Spiralia</taxon>
        <taxon>Lophotrochozoa</taxon>
        <taxon>Platyhelminthes</taxon>
        <taxon>Trematoda</taxon>
        <taxon>Digenea</taxon>
        <taxon>Strigeidida</taxon>
        <taxon>Schistosomatoidea</taxon>
        <taxon>Schistosomatidae</taxon>
        <taxon>Trichobilharzia</taxon>
    </lineage>
</organism>
<name>A0AA85J038_TRIRE</name>
<accession>A0AA85J038</accession>
<keyword evidence="1" id="KW-1185">Reference proteome</keyword>
<dbReference type="WBParaSite" id="TREG1_131860.1">
    <property type="protein sequence ID" value="TREG1_131860.1"/>
    <property type="gene ID" value="TREG1_131860"/>
</dbReference>
<protein>
    <submittedName>
        <fullName evidence="2">Uncharacterized protein</fullName>
    </submittedName>
</protein>
<reference evidence="1" key="1">
    <citation type="submission" date="2022-06" db="EMBL/GenBank/DDBJ databases">
        <authorList>
            <person name="Berger JAMES D."/>
            <person name="Berger JAMES D."/>
        </authorList>
    </citation>
    <scope>NUCLEOTIDE SEQUENCE [LARGE SCALE GENOMIC DNA]</scope>
</reference>
<reference evidence="2" key="2">
    <citation type="submission" date="2023-11" db="UniProtKB">
        <authorList>
            <consortium name="WormBaseParasite"/>
        </authorList>
    </citation>
    <scope>IDENTIFICATION</scope>
</reference>
<dbReference type="AlphaFoldDB" id="A0AA85J038"/>
<proteinExistence type="predicted"/>
<sequence>MSVNVENLGYTELRKVAKTYGIKANKKACELRELLRVVLSAQVQEVAGSKEEEPAICSVSNFESESTEANKESSISCSDKTADCITVGENEIDDRTTSTPKSDDEKSHVLNRTYEVTSPKIIHKKLITVENSINHVPEINSVIRKSITKIPADSAFARRKAYDLKRNPSRRSSITPHCITEPLTPTAKLPTQRQDIRTAKLFVNTNRNRSEALNSCKHDRITSRRLLVDNNRRL</sequence>
<evidence type="ECO:0000313" key="1">
    <source>
        <dbReference type="Proteomes" id="UP000050795"/>
    </source>
</evidence>